<evidence type="ECO:0000259" key="8">
    <source>
        <dbReference type="Pfam" id="PF02706"/>
    </source>
</evidence>
<feature type="domain" description="Polysaccharide chain length determinant N-terminal" evidence="8">
    <location>
        <begin position="8"/>
        <end position="91"/>
    </location>
</feature>
<dbReference type="InterPro" id="IPR050445">
    <property type="entry name" value="Bact_polysacc_biosynth/exp"/>
</dbReference>
<organism evidence="9 10">
    <name type="scientific">Desulfomicrobium macestii</name>
    <dbReference type="NCBI Taxonomy" id="90731"/>
    <lineage>
        <taxon>Bacteria</taxon>
        <taxon>Pseudomonadati</taxon>
        <taxon>Thermodesulfobacteriota</taxon>
        <taxon>Desulfovibrionia</taxon>
        <taxon>Desulfovibrionales</taxon>
        <taxon>Desulfomicrobiaceae</taxon>
        <taxon>Desulfomicrobium</taxon>
    </lineage>
</organism>
<dbReference type="PANTHER" id="PTHR32309:SF13">
    <property type="entry name" value="FERRIC ENTEROBACTIN TRANSPORT PROTEIN FEPE"/>
    <property type="match status" value="1"/>
</dbReference>
<accession>A0ABR9H8S4</accession>
<dbReference type="InterPro" id="IPR003856">
    <property type="entry name" value="LPS_length_determ_N"/>
</dbReference>
<sequence length="575" mass="63923">MSQFSEDTELGYLVGVVRRRIWQMVLPAVAFFVVVAVVVALLPAKYQSSATILIEGQEVPQELVRSTVTGFVEERLQTITQVVLNRSNLMSIIERVGLYQEERKTMTSEALVAMMRKNITMEPIQAEVMSNTGRPSTATIAFSVGFEGTDPAKVLQTTNTLVSLFLEENLKNREEKASTAYSFLEKQLVALRDEVAQSEELIARFKEEHLGSLPELTQLNLQTLDRIERDVQAHQENIRGILERRAFLEGQLATITPQRTLVTADGGRVLPPVEELRALKTRYVSLTATHSDKHPEVIKLREQIAALEGSGVSVDLAEELAAERAKLSDLGAKYGENHPDVLAAKRRVEALEASGAGSSRMVASSVAESADNPAWMALKSQLQATAMDLQSQQAMLSDLRRRQDELTRRLENAPRVEQQYRKLERDHQNAQFKFQETSQKLMAARDSKELEQERAGEKLTLIEPPMLPEVPAKPKRMLLMLVGFVMSVGFGAGCGALAEAMDGSVRGMRSLRLLTDAPLLGAIPYIATGAEVVRRKRKIALVMSGLAGAFAVLVLLFHVYVRPLDIIFYQILDRF</sequence>
<feature type="transmembrane region" description="Helical" evidence="7">
    <location>
        <begin position="478"/>
        <end position="498"/>
    </location>
</feature>
<evidence type="ECO:0000256" key="7">
    <source>
        <dbReference type="SAM" id="Phobius"/>
    </source>
</evidence>
<feature type="coiled-coil region" evidence="6">
    <location>
        <begin position="389"/>
        <end position="440"/>
    </location>
</feature>
<dbReference type="RefSeq" id="WP_192624898.1">
    <property type="nucleotide sequence ID" value="NZ_JADBGG010000045.1"/>
</dbReference>
<keyword evidence="6" id="KW-0175">Coiled coil</keyword>
<evidence type="ECO:0000313" key="9">
    <source>
        <dbReference type="EMBL" id="MBE1427109.1"/>
    </source>
</evidence>
<evidence type="ECO:0000256" key="3">
    <source>
        <dbReference type="ARBA" id="ARBA00022692"/>
    </source>
</evidence>
<proteinExistence type="predicted"/>
<keyword evidence="10" id="KW-1185">Reference proteome</keyword>
<evidence type="ECO:0000256" key="5">
    <source>
        <dbReference type="ARBA" id="ARBA00023136"/>
    </source>
</evidence>
<comment type="subcellular location">
    <subcellularLocation>
        <location evidence="1">Cell membrane</location>
        <topology evidence="1">Multi-pass membrane protein</topology>
    </subcellularLocation>
</comment>
<gene>
    <name evidence="9" type="ORF">H4684_003797</name>
</gene>
<comment type="caution">
    <text evidence="9">The sequence shown here is derived from an EMBL/GenBank/DDBJ whole genome shotgun (WGS) entry which is preliminary data.</text>
</comment>
<dbReference type="Pfam" id="PF02706">
    <property type="entry name" value="Wzz"/>
    <property type="match status" value="1"/>
</dbReference>
<evidence type="ECO:0000313" key="10">
    <source>
        <dbReference type="Proteomes" id="UP000639010"/>
    </source>
</evidence>
<keyword evidence="3 7" id="KW-0812">Transmembrane</keyword>
<evidence type="ECO:0000256" key="2">
    <source>
        <dbReference type="ARBA" id="ARBA00022475"/>
    </source>
</evidence>
<evidence type="ECO:0000256" key="4">
    <source>
        <dbReference type="ARBA" id="ARBA00022989"/>
    </source>
</evidence>
<dbReference type="PANTHER" id="PTHR32309">
    <property type="entry name" value="TYROSINE-PROTEIN KINASE"/>
    <property type="match status" value="1"/>
</dbReference>
<protein>
    <submittedName>
        <fullName evidence="9">Uncharacterized protein involved in exopolysaccharide biosynthesis</fullName>
    </submittedName>
</protein>
<evidence type="ECO:0000256" key="6">
    <source>
        <dbReference type="SAM" id="Coils"/>
    </source>
</evidence>
<dbReference type="Proteomes" id="UP000639010">
    <property type="component" value="Unassembled WGS sequence"/>
</dbReference>
<feature type="transmembrane region" description="Helical" evidence="7">
    <location>
        <begin position="20"/>
        <end position="42"/>
    </location>
</feature>
<feature type="coiled-coil region" evidence="6">
    <location>
        <begin position="167"/>
        <end position="244"/>
    </location>
</feature>
<dbReference type="EMBL" id="JADBGG010000045">
    <property type="protein sequence ID" value="MBE1427109.1"/>
    <property type="molecule type" value="Genomic_DNA"/>
</dbReference>
<keyword evidence="5 7" id="KW-0472">Membrane</keyword>
<evidence type="ECO:0000256" key="1">
    <source>
        <dbReference type="ARBA" id="ARBA00004651"/>
    </source>
</evidence>
<keyword evidence="4 7" id="KW-1133">Transmembrane helix</keyword>
<name>A0ABR9H8S4_9BACT</name>
<keyword evidence="2" id="KW-1003">Cell membrane</keyword>
<feature type="transmembrane region" description="Helical" evidence="7">
    <location>
        <begin position="539"/>
        <end position="561"/>
    </location>
</feature>
<reference evidence="9 10" key="1">
    <citation type="submission" date="2020-10" db="EMBL/GenBank/DDBJ databases">
        <title>Genomic Encyclopedia of Type Strains, Phase IV (KMG-IV): sequencing the most valuable type-strain genomes for metagenomic binning, comparative biology and taxonomic classification.</title>
        <authorList>
            <person name="Goeker M."/>
        </authorList>
    </citation>
    <scope>NUCLEOTIDE SEQUENCE [LARGE SCALE GENOMIC DNA]</scope>
    <source>
        <strain evidence="9 10">DSM 4194</strain>
    </source>
</reference>